<feature type="compositionally biased region" description="Basic and acidic residues" evidence="10">
    <location>
        <begin position="1"/>
        <end position="10"/>
    </location>
</feature>
<evidence type="ECO:0000313" key="13">
    <source>
        <dbReference type="Proteomes" id="UP000283530"/>
    </source>
</evidence>
<dbReference type="InterPro" id="IPR045174">
    <property type="entry name" value="Dof"/>
</dbReference>
<evidence type="ECO:0000256" key="3">
    <source>
        <dbReference type="ARBA" id="ARBA00022833"/>
    </source>
</evidence>
<keyword evidence="1 9" id="KW-0479">Metal-binding</keyword>
<protein>
    <recommendedName>
        <fullName evidence="9">Dof zinc finger protein</fullName>
    </recommendedName>
</protein>
<evidence type="ECO:0000256" key="2">
    <source>
        <dbReference type="ARBA" id="ARBA00022771"/>
    </source>
</evidence>
<evidence type="ECO:0000256" key="9">
    <source>
        <dbReference type="RuleBase" id="RU369094"/>
    </source>
</evidence>
<dbReference type="STRING" id="337451.A0A443NFH8"/>
<feature type="domain" description="Dof-type" evidence="11">
    <location>
        <begin position="20"/>
        <end position="74"/>
    </location>
</feature>
<dbReference type="GO" id="GO:0008270">
    <property type="term" value="F:zinc ion binding"/>
    <property type="evidence" value="ECO:0007669"/>
    <property type="project" value="UniProtKB-KW"/>
</dbReference>
<keyword evidence="2 8" id="KW-0863">Zinc-finger</keyword>
<dbReference type="PANTHER" id="PTHR31992">
    <property type="entry name" value="DOF ZINC FINGER PROTEIN DOF1.4-RELATED"/>
    <property type="match status" value="1"/>
</dbReference>
<evidence type="ECO:0000256" key="1">
    <source>
        <dbReference type="ARBA" id="ARBA00022723"/>
    </source>
</evidence>
<dbReference type="InterPro" id="IPR003851">
    <property type="entry name" value="Znf_Dof"/>
</dbReference>
<dbReference type="Proteomes" id="UP000283530">
    <property type="component" value="Unassembled WGS sequence"/>
</dbReference>
<evidence type="ECO:0000256" key="7">
    <source>
        <dbReference type="ARBA" id="ARBA00023242"/>
    </source>
</evidence>
<dbReference type="EMBL" id="QPKB01000002">
    <property type="protein sequence ID" value="RWR77277.1"/>
    <property type="molecule type" value="Genomic_DNA"/>
</dbReference>
<dbReference type="GO" id="GO:0005634">
    <property type="term" value="C:nucleus"/>
    <property type="evidence" value="ECO:0007669"/>
    <property type="project" value="UniProtKB-SubCell"/>
</dbReference>
<dbReference type="Pfam" id="PF02701">
    <property type="entry name" value="Zn_ribbon_Dof"/>
    <property type="match status" value="1"/>
</dbReference>
<accession>A0A443NFH8</accession>
<dbReference type="OrthoDB" id="1927254at2759"/>
<keyword evidence="5 8" id="KW-0238">DNA-binding</keyword>
<evidence type="ECO:0000256" key="10">
    <source>
        <dbReference type="SAM" id="MobiDB-lite"/>
    </source>
</evidence>
<comment type="caution">
    <text evidence="12">The sequence shown here is derived from an EMBL/GenBank/DDBJ whole genome shotgun (WGS) entry which is preliminary data.</text>
</comment>
<dbReference type="AlphaFoldDB" id="A0A443NFH8"/>
<dbReference type="GO" id="GO:0003700">
    <property type="term" value="F:DNA-binding transcription factor activity"/>
    <property type="evidence" value="ECO:0007669"/>
    <property type="project" value="UniProtKB-UniRule"/>
</dbReference>
<sequence>MPSTSGERRTVRPPQVPEHLPCPRCESTNTKFCYYNNYNLSQPRHFCKSCRRYWTQGGTLRNIPVGGGSRKNSSTKRSRLSSDTTPATVSSVPVSCSETDIWALQDPISIDVPGRFSFSSLLGESFLGLGGELGLGVEELGSWPLGDVDMGAGATWQVGSDVGHVEGDCYAWPELMISTAGKSFV</sequence>
<feature type="region of interest" description="Disordered" evidence="10">
    <location>
        <begin position="64"/>
        <end position="86"/>
    </location>
</feature>
<keyword evidence="6 9" id="KW-0804">Transcription</keyword>
<gene>
    <name evidence="12" type="ORF">CKAN_00575700</name>
</gene>
<evidence type="ECO:0000256" key="4">
    <source>
        <dbReference type="ARBA" id="ARBA00023015"/>
    </source>
</evidence>
<evidence type="ECO:0000313" key="12">
    <source>
        <dbReference type="EMBL" id="RWR77277.1"/>
    </source>
</evidence>
<reference evidence="12 13" key="1">
    <citation type="journal article" date="2019" name="Nat. Plants">
        <title>Stout camphor tree genome fills gaps in understanding of flowering plant genome evolution.</title>
        <authorList>
            <person name="Chaw S.M."/>
            <person name="Liu Y.C."/>
            <person name="Wu Y.W."/>
            <person name="Wang H.Y."/>
            <person name="Lin C.I."/>
            <person name="Wu C.S."/>
            <person name="Ke H.M."/>
            <person name="Chang L.Y."/>
            <person name="Hsu C.Y."/>
            <person name="Yang H.T."/>
            <person name="Sudianto E."/>
            <person name="Hsu M.H."/>
            <person name="Wu K.P."/>
            <person name="Wang L.N."/>
            <person name="Leebens-Mack J.H."/>
            <person name="Tsai I.J."/>
        </authorList>
    </citation>
    <scope>NUCLEOTIDE SEQUENCE [LARGE SCALE GENOMIC DNA]</scope>
    <source>
        <strain evidence="13">cv. Chaw 1501</strain>
        <tissue evidence="12">Young leaves</tissue>
    </source>
</reference>
<comment type="subcellular location">
    <subcellularLocation>
        <location evidence="8 9">Nucleus</location>
    </subcellularLocation>
</comment>
<name>A0A443NFH8_9MAGN</name>
<keyword evidence="13" id="KW-1185">Reference proteome</keyword>
<dbReference type="PROSITE" id="PS50884">
    <property type="entry name" value="ZF_DOF_2"/>
    <property type="match status" value="1"/>
</dbReference>
<evidence type="ECO:0000256" key="5">
    <source>
        <dbReference type="ARBA" id="ARBA00023125"/>
    </source>
</evidence>
<feature type="region of interest" description="Disordered" evidence="10">
    <location>
        <begin position="1"/>
        <end position="20"/>
    </location>
</feature>
<proteinExistence type="predicted"/>
<dbReference type="PANTHER" id="PTHR31992:SF203">
    <property type="entry name" value="DOF ZINC FINGER PROTEIN"/>
    <property type="match status" value="1"/>
</dbReference>
<dbReference type="PROSITE" id="PS01361">
    <property type="entry name" value="ZF_DOF_1"/>
    <property type="match status" value="1"/>
</dbReference>
<organism evidence="12 13">
    <name type="scientific">Cinnamomum micranthum f. kanehirae</name>
    <dbReference type="NCBI Taxonomy" id="337451"/>
    <lineage>
        <taxon>Eukaryota</taxon>
        <taxon>Viridiplantae</taxon>
        <taxon>Streptophyta</taxon>
        <taxon>Embryophyta</taxon>
        <taxon>Tracheophyta</taxon>
        <taxon>Spermatophyta</taxon>
        <taxon>Magnoliopsida</taxon>
        <taxon>Magnoliidae</taxon>
        <taxon>Laurales</taxon>
        <taxon>Lauraceae</taxon>
        <taxon>Cinnamomum</taxon>
    </lineage>
</organism>
<keyword evidence="4 9" id="KW-0805">Transcription regulation</keyword>
<evidence type="ECO:0000259" key="11">
    <source>
        <dbReference type="PROSITE" id="PS50884"/>
    </source>
</evidence>
<comment type="function">
    <text evidence="9">Transcription factor that binds specifically to a 5'-AA[AG]G-3' consensus core sequence.</text>
</comment>
<keyword evidence="7 8" id="KW-0539">Nucleus</keyword>
<keyword evidence="3 9" id="KW-0862">Zinc</keyword>
<evidence type="ECO:0000256" key="6">
    <source>
        <dbReference type="ARBA" id="ARBA00023163"/>
    </source>
</evidence>
<dbReference type="GO" id="GO:0003677">
    <property type="term" value="F:DNA binding"/>
    <property type="evidence" value="ECO:0007669"/>
    <property type="project" value="UniProtKB-UniRule"/>
</dbReference>
<evidence type="ECO:0000256" key="8">
    <source>
        <dbReference type="PROSITE-ProRule" id="PRU00071"/>
    </source>
</evidence>